<dbReference type="Gene3D" id="3.30.70.920">
    <property type="match status" value="1"/>
</dbReference>
<dbReference type="InterPro" id="IPR036388">
    <property type="entry name" value="WH-like_DNA-bd_sf"/>
</dbReference>
<dbReference type="Pfam" id="PF13412">
    <property type="entry name" value="HTH_24"/>
    <property type="match status" value="1"/>
</dbReference>
<sequence length="197" mass="20881">MSQIRSSTGGSPGRSARTLDDVDYGILAVLRTDGRISMAALAARVGISRANAYARVEALVAAGVITGFSARIDPARAGLAIAALVFVTVHPQTWPSFRQSVLQLPDVEYCAITTGEHDAMMLVRSTDVSAVHDFVTGVVSVLPQVRTVVSVVVLDEVARVPYLLPGDIPDRSSAQARLGMTRWTPAASGRDSMPPRP</sequence>
<dbReference type="GO" id="GO:0005829">
    <property type="term" value="C:cytosol"/>
    <property type="evidence" value="ECO:0007669"/>
    <property type="project" value="TreeGrafter"/>
</dbReference>
<evidence type="ECO:0000259" key="4">
    <source>
        <dbReference type="PROSITE" id="PS50956"/>
    </source>
</evidence>
<keyword evidence="3" id="KW-0804">Transcription</keyword>
<evidence type="ECO:0000256" key="2">
    <source>
        <dbReference type="ARBA" id="ARBA00023125"/>
    </source>
</evidence>
<accession>A0A316A8H9</accession>
<dbReference type="InterPro" id="IPR019888">
    <property type="entry name" value="Tscrpt_reg_AsnC-like"/>
</dbReference>
<reference evidence="5 6" key="1">
    <citation type="submission" date="2018-03" db="EMBL/GenBank/DDBJ databases">
        <title>Genomic Encyclopedia of Archaeal and Bacterial Type Strains, Phase II (KMG-II): from individual species to whole genera.</title>
        <authorList>
            <person name="Goeker M."/>
        </authorList>
    </citation>
    <scope>NUCLEOTIDE SEQUENCE [LARGE SCALE GENOMIC DNA]</scope>
    <source>
        <strain evidence="5 6">DSM 44889</strain>
    </source>
</reference>
<proteinExistence type="predicted"/>
<dbReference type="EMBL" id="QGDQ01000010">
    <property type="protein sequence ID" value="PWJ53812.1"/>
    <property type="molecule type" value="Genomic_DNA"/>
</dbReference>
<evidence type="ECO:0000256" key="3">
    <source>
        <dbReference type="ARBA" id="ARBA00023163"/>
    </source>
</evidence>
<dbReference type="InterPro" id="IPR011008">
    <property type="entry name" value="Dimeric_a/b-barrel"/>
</dbReference>
<gene>
    <name evidence="5" type="ORF">BXY45_11055</name>
</gene>
<comment type="caution">
    <text evidence="5">The sequence shown here is derived from an EMBL/GenBank/DDBJ whole genome shotgun (WGS) entry which is preliminary data.</text>
</comment>
<evidence type="ECO:0000313" key="6">
    <source>
        <dbReference type="Proteomes" id="UP000245469"/>
    </source>
</evidence>
<evidence type="ECO:0000313" key="5">
    <source>
        <dbReference type="EMBL" id="PWJ53812.1"/>
    </source>
</evidence>
<keyword evidence="1" id="KW-0805">Transcription regulation</keyword>
<dbReference type="AlphaFoldDB" id="A0A316A8H9"/>
<dbReference type="PANTHER" id="PTHR30154:SF34">
    <property type="entry name" value="TRANSCRIPTIONAL REGULATOR AZLB"/>
    <property type="match status" value="1"/>
</dbReference>
<dbReference type="GO" id="GO:0043565">
    <property type="term" value="F:sequence-specific DNA binding"/>
    <property type="evidence" value="ECO:0007669"/>
    <property type="project" value="InterPro"/>
</dbReference>
<keyword evidence="6" id="KW-1185">Reference proteome</keyword>
<feature type="domain" description="HTH asnC-type" evidence="4">
    <location>
        <begin position="19"/>
        <end position="80"/>
    </location>
</feature>
<dbReference type="PROSITE" id="PS00519">
    <property type="entry name" value="HTH_ASNC_1"/>
    <property type="match status" value="1"/>
</dbReference>
<dbReference type="Gene3D" id="1.10.10.10">
    <property type="entry name" value="Winged helix-like DNA-binding domain superfamily/Winged helix DNA-binding domain"/>
    <property type="match status" value="1"/>
</dbReference>
<dbReference type="RefSeq" id="WP_109774106.1">
    <property type="nucleotide sequence ID" value="NZ_QGDQ01000010.1"/>
</dbReference>
<dbReference type="InterPro" id="IPR000485">
    <property type="entry name" value="AsnC-type_HTH_dom"/>
</dbReference>
<dbReference type="InterPro" id="IPR019887">
    <property type="entry name" value="Tscrpt_reg_AsnC/Lrp_C"/>
</dbReference>
<dbReference type="InterPro" id="IPR036390">
    <property type="entry name" value="WH_DNA-bd_sf"/>
</dbReference>
<protein>
    <submittedName>
        <fullName evidence="5">AsnC family transcriptional regulator</fullName>
    </submittedName>
</protein>
<dbReference type="Pfam" id="PF01037">
    <property type="entry name" value="AsnC_trans_reg"/>
    <property type="match status" value="1"/>
</dbReference>
<dbReference type="SMART" id="SM00344">
    <property type="entry name" value="HTH_ASNC"/>
    <property type="match status" value="1"/>
</dbReference>
<evidence type="ECO:0000256" key="1">
    <source>
        <dbReference type="ARBA" id="ARBA00023015"/>
    </source>
</evidence>
<keyword evidence="2" id="KW-0238">DNA-binding</keyword>
<dbReference type="InterPro" id="IPR019885">
    <property type="entry name" value="Tscrpt_reg_HTH_AsnC-type_CS"/>
</dbReference>
<dbReference type="SUPFAM" id="SSF54909">
    <property type="entry name" value="Dimeric alpha+beta barrel"/>
    <property type="match status" value="1"/>
</dbReference>
<dbReference type="OrthoDB" id="3396933at2"/>
<name>A0A316A8H9_9ACTN</name>
<dbReference type="SUPFAM" id="SSF46785">
    <property type="entry name" value="Winged helix' DNA-binding domain"/>
    <property type="match status" value="1"/>
</dbReference>
<dbReference type="PANTHER" id="PTHR30154">
    <property type="entry name" value="LEUCINE-RESPONSIVE REGULATORY PROTEIN"/>
    <property type="match status" value="1"/>
</dbReference>
<dbReference type="PROSITE" id="PS50956">
    <property type="entry name" value="HTH_ASNC_2"/>
    <property type="match status" value="1"/>
</dbReference>
<dbReference type="PRINTS" id="PR00033">
    <property type="entry name" value="HTHASNC"/>
</dbReference>
<dbReference type="GO" id="GO:0043200">
    <property type="term" value="P:response to amino acid"/>
    <property type="evidence" value="ECO:0007669"/>
    <property type="project" value="TreeGrafter"/>
</dbReference>
<dbReference type="Proteomes" id="UP000245469">
    <property type="component" value="Unassembled WGS sequence"/>
</dbReference>
<organism evidence="5 6">
    <name type="scientific">Quadrisphaera granulorum</name>
    <dbReference type="NCBI Taxonomy" id="317664"/>
    <lineage>
        <taxon>Bacteria</taxon>
        <taxon>Bacillati</taxon>
        <taxon>Actinomycetota</taxon>
        <taxon>Actinomycetes</taxon>
        <taxon>Kineosporiales</taxon>
        <taxon>Kineosporiaceae</taxon>
        <taxon>Quadrisphaera</taxon>
    </lineage>
</organism>